<gene>
    <name evidence="3" type="ORF">LTRI10_LOCUS33778</name>
</gene>
<organism evidence="3 4">
    <name type="scientific">Linum trigynum</name>
    <dbReference type="NCBI Taxonomy" id="586398"/>
    <lineage>
        <taxon>Eukaryota</taxon>
        <taxon>Viridiplantae</taxon>
        <taxon>Streptophyta</taxon>
        <taxon>Embryophyta</taxon>
        <taxon>Tracheophyta</taxon>
        <taxon>Spermatophyta</taxon>
        <taxon>Magnoliopsida</taxon>
        <taxon>eudicotyledons</taxon>
        <taxon>Gunneridae</taxon>
        <taxon>Pentapetalae</taxon>
        <taxon>rosids</taxon>
        <taxon>fabids</taxon>
        <taxon>Malpighiales</taxon>
        <taxon>Linaceae</taxon>
        <taxon>Linum</taxon>
    </lineage>
</organism>
<keyword evidence="1" id="KW-0479">Metal-binding</keyword>
<evidence type="ECO:0000313" key="3">
    <source>
        <dbReference type="EMBL" id="CAL1393184.1"/>
    </source>
</evidence>
<name>A0AAV2F4V1_9ROSI</name>
<sequence>MDHKWDTSPGINVPIYVRRIEYDGLHNVCFGCGRFGHNEAVCPKNSMVNTSAGESSGISSQVSQKRIEKERPKIFDDFGLWMLATRRRRRGEIGAQGRHGAHNQAKLKTKIIVATKSTFDALEDLNDELTEFLCNLEATNKGDMDETVDTILQSKGQESDMETKAYTHPEMAGETLSGVMRNGGEGPKEKETTRLEPKLGKHITKGLKGGKNRDKKGHIRWQCMEVKIRGSHRRGVALPGRWRGETKRSNNRLLGRGDCVNRCPPPHLFQTESNLKTTQEVQFGSSILMLSHKHFSVR</sequence>
<evidence type="ECO:0000313" key="4">
    <source>
        <dbReference type="Proteomes" id="UP001497516"/>
    </source>
</evidence>
<dbReference type="PROSITE" id="PS50158">
    <property type="entry name" value="ZF_CCHC"/>
    <property type="match status" value="1"/>
</dbReference>
<evidence type="ECO:0000259" key="2">
    <source>
        <dbReference type="PROSITE" id="PS50158"/>
    </source>
</evidence>
<accession>A0AAV2F4V1</accession>
<dbReference type="InterPro" id="IPR001878">
    <property type="entry name" value="Znf_CCHC"/>
</dbReference>
<dbReference type="EMBL" id="OZ034819">
    <property type="protein sequence ID" value="CAL1393184.1"/>
    <property type="molecule type" value="Genomic_DNA"/>
</dbReference>
<evidence type="ECO:0000256" key="1">
    <source>
        <dbReference type="PROSITE-ProRule" id="PRU00047"/>
    </source>
</evidence>
<dbReference type="Proteomes" id="UP001497516">
    <property type="component" value="Chromosome 6"/>
</dbReference>
<protein>
    <recommendedName>
        <fullName evidence="2">CCHC-type domain-containing protein</fullName>
    </recommendedName>
</protein>
<dbReference type="GO" id="GO:0008270">
    <property type="term" value="F:zinc ion binding"/>
    <property type="evidence" value="ECO:0007669"/>
    <property type="project" value="UniProtKB-KW"/>
</dbReference>
<proteinExistence type="predicted"/>
<keyword evidence="4" id="KW-1185">Reference proteome</keyword>
<reference evidence="3 4" key="1">
    <citation type="submission" date="2024-04" db="EMBL/GenBank/DDBJ databases">
        <authorList>
            <person name="Fracassetti M."/>
        </authorList>
    </citation>
    <scope>NUCLEOTIDE SEQUENCE [LARGE SCALE GENOMIC DNA]</scope>
</reference>
<dbReference type="AlphaFoldDB" id="A0AAV2F4V1"/>
<feature type="domain" description="CCHC-type" evidence="2">
    <location>
        <begin position="29"/>
        <end position="44"/>
    </location>
</feature>
<dbReference type="GO" id="GO:0003676">
    <property type="term" value="F:nucleic acid binding"/>
    <property type="evidence" value="ECO:0007669"/>
    <property type="project" value="InterPro"/>
</dbReference>
<keyword evidence="1" id="KW-0862">Zinc</keyword>
<keyword evidence="1" id="KW-0863">Zinc-finger</keyword>